<protein>
    <submittedName>
        <fullName evidence="5">PCP</fullName>
    </submittedName>
</protein>
<evidence type="ECO:0000256" key="4">
    <source>
        <dbReference type="SAM" id="MobiDB-lite"/>
    </source>
</evidence>
<feature type="region of interest" description="Disordered" evidence="4">
    <location>
        <begin position="1"/>
        <end position="37"/>
    </location>
</feature>
<feature type="compositionally biased region" description="Polar residues" evidence="4">
    <location>
        <begin position="1"/>
        <end position="15"/>
    </location>
</feature>
<dbReference type="GO" id="GO:0019028">
    <property type="term" value="C:viral capsid"/>
    <property type="evidence" value="ECO:0007669"/>
    <property type="project" value="UniProtKB-KW"/>
</dbReference>
<evidence type="ECO:0000313" key="5">
    <source>
        <dbReference type="EMBL" id="QSQ86328.1"/>
    </source>
</evidence>
<name>A0A8A0XY56_9CLOS</name>
<evidence type="ECO:0000256" key="1">
    <source>
        <dbReference type="ARBA" id="ARBA00004328"/>
    </source>
</evidence>
<dbReference type="EMBL" id="MW489856">
    <property type="protein sequence ID" value="QSQ86328.1"/>
    <property type="molecule type" value="Genomic_RNA"/>
</dbReference>
<sequence length="236" mass="25878">MATTPSKDAQDLQQITATTPPPSAPPQSTPPPQNSLIAGAGSTIVNTTELSHLFVSDIRKLDEKKLEMANNHFRSCLTNVFGPIPDKEAAFKAALPAILYFFRIHTTSGEAKHEQTSVNFVLGNVRVTISESDLIEAAKTCPQLRMYSNSIRAWCRSNEKTYIDYSRQNPDLPSSARATRIGLPAHYSWLEADFLTGEHLTDEERAALMIATKVALSRAAVTPEAKIISLTQLGRV</sequence>
<keyword evidence="2" id="KW-0167">Capsid protein</keyword>
<evidence type="ECO:0000256" key="3">
    <source>
        <dbReference type="ARBA" id="ARBA00022844"/>
    </source>
</evidence>
<accession>A0A8A0XY56</accession>
<reference evidence="5" key="1">
    <citation type="submission" date="2021-01" db="EMBL/GenBank/DDBJ databases">
        <title>Figuring out RNA genome size: A New Fig closterovirus with the largest plant RNA virus sequence.</title>
        <authorList>
            <person name="Debat H."/>
            <person name="Bejerman N."/>
        </authorList>
    </citation>
    <scope>NUCLEOTIDE SEQUENCE</scope>
    <source>
        <strain evidence="5">Figclos</strain>
    </source>
</reference>
<proteinExistence type="predicted"/>
<dbReference type="InterPro" id="IPR002679">
    <property type="entry name" value="Closter_coat"/>
</dbReference>
<evidence type="ECO:0000256" key="2">
    <source>
        <dbReference type="ARBA" id="ARBA00022561"/>
    </source>
</evidence>
<comment type="subcellular location">
    <subcellularLocation>
        <location evidence="1">Virion</location>
    </subcellularLocation>
</comment>
<feature type="compositionally biased region" description="Pro residues" evidence="4">
    <location>
        <begin position="19"/>
        <end position="33"/>
    </location>
</feature>
<dbReference type="Pfam" id="PF01785">
    <property type="entry name" value="Closter_coat"/>
    <property type="match status" value="1"/>
</dbReference>
<organism evidence="5">
    <name type="scientific">Fig closterovirus 2</name>
    <dbReference type="NCBI Taxonomy" id="2809011"/>
    <lineage>
        <taxon>Viruses</taxon>
        <taxon>Riboviria</taxon>
        <taxon>Orthornavirae</taxon>
        <taxon>Kitrinoviricota</taxon>
        <taxon>Alsuviricetes</taxon>
        <taxon>Martellivirales</taxon>
        <taxon>Closteroviridae</taxon>
        <taxon>Closterovirus</taxon>
    </lineage>
</organism>
<keyword evidence="3" id="KW-0946">Virion</keyword>